<dbReference type="EMBL" id="UINC01019480">
    <property type="protein sequence ID" value="SVA82495.1"/>
    <property type="molecule type" value="Genomic_DNA"/>
</dbReference>
<keyword evidence="4" id="KW-0812">Transmembrane</keyword>
<evidence type="ECO:0000313" key="6">
    <source>
        <dbReference type="EMBL" id="SVA82495.1"/>
    </source>
</evidence>
<proteinExistence type="predicted"/>
<protein>
    <recommendedName>
        <fullName evidence="5">TonB-dependent transporter Oar-like beta-barrel domain-containing protein</fullName>
    </recommendedName>
</protein>
<dbReference type="GO" id="GO:0009279">
    <property type="term" value="C:cell outer membrane"/>
    <property type="evidence" value="ECO:0007669"/>
    <property type="project" value="UniProtKB-SubCell"/>
</dbReference>
<dbReference type="Pfam" id="PF25183">
    <property type="entry name" value="OMP_b-brl_4"/>
    <property type="match status" value="1"/>
</dbReference>
<dbReference type="SUPFAM" id="SSF49464">
    <property type="entry name" value="Carboxypeptidase regulatory domain-like"/>
    <property type="match status" value="1"/>
</dbReference>
<evidence type="ECO:0000256" key="4">
    <source>
        <dbReference type="SAM" id="Phobius"/>
    </source>
</evidence>
<feature type="domain" description="TonB-dependent transporter Oar-like beta-barrel" evidence="5">
    <location>
        <begin position="283"/>
        <end position="724"/>
    </location>
</feature>
<dbReference type="InterPro" id="IPR057601">
    <property type="entry name" value="Oar-like_b-barrel"/>
</dbReference>
<evidence type="ECO:0000256" key="1">
    <source>
        <dbReference type="ARBA" id="ARBA00004442"/>
    </source>
</evidence>
<feature type="non-terminal residue" evidence="6">
    <location>
        <position position="730"/>
    </location>
</feature>
<sequence>MGYLLTIIVNINTPLKRWVNLSLNKRNKRGQFMKKLLTVIIATIVVFPTMLLSQSNGKIAGTVLNEEGAPLGGANVIIEETSYGSASDEDGKYYILDVPVGTHTVRVDYIGYKSVTVKNVKVSESLTTTLNLSLEVSALEGEVVEIVADRPIINTSATNTTRLIDKDVIQNMVIRGVENIVSIQTGAVAVGGGLYVRGSRSGDMAYYVDGVYTVNPFTLGNTGVVSNNAMEQISFQSGGFDAQHGNSNGGVVNTTTRTGGEALSMGAEYVQDLGAGATTDKDELHSYGYNLMSFNLGGPLGGNLRYFGSFERISMDDASPSTSYYPTMTRTTGDSAFGATAEATGASAELTDADWRKVEWSGDTAADTALVYSNYQRLYGAKENAGLTRDAINANLVFDSKMFSVKVGGAFTSKDSRGDLGESIMNSQGDYPYSYTLLNAVNTPWYESATQSMYANFTLRLGSTSFAKVNLSSYNYSREYGDNRHKANVLDYGKLGVTGNEELIAVGRNPLPIEDFAYFSNFGGVYNEYRINDIGYIGARADYLNQMGDHEIKTGFEWRKHTIRSYTLSQPMELAEGYDKASQSGQSTTDVDWLYTLYRNAYTDNIGYDLQGKTSDSHNETTGATAPGEPVILGAYVQDKMELDDLVLNIGLRYDSFNFGSEKPKSWNDIHLKNGRIDHVASEYSTVDAYTYLSPRIGVAFPVTDKTVLHAQYGKFVQHPILNRLYLSDS</sequence>
<dbReference type="SUPFAM" id="SSF56935">
    <property type="entry name" value="Porins"/>
    <property type="match status" value="1"/>
</dbReference>
<evidence type="ECO:0000259" key="5">
    <source>
        <dbReference type="Pfam" id="PF25183"/>
    </source>
</evidence>
<accession>A0A381YZP9</accession>
<feature type="transmembrane region" description="Helical" evidence="4">
    <location>
        <begin position="36"/>
        <end position="53"/>
    </location>
</feature>
<dbReference type="Gene3D" id="2.60.40.1120">
    <property type="entry name" value="Carboxypeptidase-like, regulatory domain"/>
    <property type="match status" value="1"/>
</dbReference>
<dbReference type="Gene3D" id="2.40.170.20">
    <property type="entry name" value="TonB-dependent receptor, beta-barrel domain"/>
    <property type="match status" value="1"/>
</dbReference>
<dbReference type="Pfam" id="PF13620">
    <property type="entry name" value="CarboxypepD_reg"/>
    <property type="match status" value="1"/>
</dbReference>
<gene>
    <name evidence="6" type="ORF">METZ01_LOCUS135349</name>
</gene>
<dbReference type="AlphaFoldDB" id="A0A381YZP9"/>
<keyword evidence="2 4" id="KW-0472">Membrane</keyword>
<evidence type="ECO:0000256" key="3">
    <source>
        <dbReference type="ARBA" id="ARBA00023237"/>
    </source>
</evidence>
<name>A0A381YZP9_9ZZZZ</name>
<dbReference type="InterPro" id="IPR008969">
    <property type="entry name" value="CarboxyPept-like_regulatory"/>
</dbReference>
<evidence type="ECO:0000256" key="2">
    <source>
        <dbReference type="ARBA" id="ARBA00023136"/>
    </source>
</evidence>
<keyword evidence="3" id="KW-0998">Cell outer membrane</keyword>
<reference evidence="6" key="1">
    <citation type="submission" date="2018-05" db="EMBL/GenBank/DDBJ databases">
        <authorList>
            <person name="Lanie J.A."/>
            <person name="Ng W.-L."/>
            <person name="Kazmierczak K.M."/>
            <person name="Andrzejewski T.M."/>
            <person name="Davidsen T.M."/>
            <person name="Wayne K.J."/>
            <person name="Tettelin H."/>
            <person name="Glass J.I."/>
            <person name="Rusch D."/>
            <person name="Podicherti R."/>
            <person name="Tsui H.-C.T."/>
            <person name="Winkler M.E."/>
        </authorList>
    </citation>
    <scope>NUCLEOTIDE SEQUENCE</scope>
</reference>
<organism evidence="6">
    <name type="scientific">marine metagenome</name>
    <dbReference type="NCBI Taxonomy" id="408172"/>
    <lineage>
        <taxon>unclassified sequences</taxon>
        <taxon>metagenomes</taxon>
        <taxon>ecological metagenomes</taxon>
    </lineage>
</organism>
<keyword evidence="4" id="KW-1133">Transmembrane helix</keyword>
<dbReference type="InterPro" id="IPR036942">
    <property type="entry name" value="Beta-barrel_TonB_sf"/>
</dbReference>
<comment type="subcellular location">
    <subcellularLocation>
        <location evidence="1">Cell outer membrane</location>
    </subcellularLocation>
</comment>